<evidence type="ECO:0000256" key="1">
    <source>
        <dbReference type="ARBA" id="ARBA00038087"/>
    </source>
</evidence>
<dbReference type="PANTHER" id="PTHR37829">
    <property type="entry name" value="PHAGE-LIKE ELEMENT PBSX PROTEIN XKDT"/>
    <property type="match status" value="1"/>
</dbReference>
<dbReference type="PANTHER" id="PTHR37829:SF3">
    <property type="entry name" value="PROTEIN JAYE-RELATED"/>
    <property type="match status" value="1"/>
</dbReference>
<evidence type="ECO:0000259" key="3">
    <source>
        <dbReference type="Pfam" id="PF26079"/>
    </source>
</evidence>
<evidence type="ECO:0000313" key="4">
    <source>
        <dbReference type="EMBL" id="ABC76441.1"/>
    </source>
</evidence>
<dbReference type="AlphaFoldDB" id="Q2LQT1"/>
<feature type="domain" description="Baseplate J-like C-terminal" evidence="3">
    <location>
        <begin position="267"/>
        <end position="330"/>
    </location>
</feature>
<keyword evidence="5" id="KW-1185">Reference proteome</keyword>
<dbReference type="Proteomes" id="UP000001933">
    <property type="component" value="Chromosome"/>
</dbReference>
<dbReference type="HOGENOM" id="CLU_039609_1_0_7"/>
<sequence>MNFQRDFNDLLNALLTDWRNQFPDADLSQGSLIYMKSACLASALWGLYKYQEWISKQIFPDTAETKYLEHHAWVRGLSRRSGETDEELLARLLEYIRRPPAGGNKYDYQKWALEIDNVANAWCIPLSQGPGTVDVIIAADETVTGSEIPSSHALTGTTTAITENKLVDGAADFMATGDGGPVRIGDIAVNDDTGGQAVITAVDNATQLTLDTDIFSSIGQSYTLKSLTAQVGEYIDDVRPVTVSIVRILPPAVTLQDVTMTVTGTVNKEAIASAITSLLRSLVPGQTLYLSRLIAIAIQEGATNASISAPAADMSPGPYEMLRPGTITVS</sequence>
<gene>
    <name evidence="4" type="ORF">SYN_02285</name>
</gene>
<dbReference type="eggNOG" id="COG3299">
    <property type="taxonomic scope" value="Bacteria"/>
</dbReference>
<protein>
    <submittedName>
        <fullName evidence="4">Mu-like prophage Flumu protein gp47</fullName>
    </submittedName>
</protein>
<dbReference type="RefSeq" id="WP_011416475.1">
    <property type="nucleotide sequence ID" value="NC_007759.1"/>
</dbReference>
<dbReference type="InterPro" id="IPR052399">
    <property type="entry name" value="Phage_Baseplate_Assmbl_Protein"/>
</dbReference>
<dbReference type="DNASU" id="3885298"/>
<dbReference type="Pfam" id="PF26078">
    <property type="entry name" value="Baseplate_J_M"/>
    <property type="match status" value="1"/>
</dbReference>
<dbReference type="InParanoid" id="Q2LQT1"/>
<proteinExistence type="inferred from homology"/>
<dbReference type="InterPro" id="IPR058531">
    <property type="entry name" value="Baseplate_J_M"/>
</dbReference>
<reference evidence="4 5" key="1">
    <citation type="journal article" date="2007" name="Proc. Natl. Acad. Sci. U.S.A.">
        <title>The genome of Syntrophus aciditrophicus: life at the thermodynamic limit of microbial growth.</title>
        <authorList>
            <person name="McInerney M.J."/>
            <person name="Rohlin L."/>
            <person name="Mouttaki H."/>
            <person name="Kim U."/>
            <person name="Krupp R.S."/>
            <person name="Rios-Hernandez L."/>
            <person name="Sieber J."/>
            <person name="Struchtemeyer C.G."/>
            <person name="Bhattacharyya A."/>
            <person name="Campbell J.W."/>
            <person name="Gunsalus R.P."/>
        </authorList>
    </citation>
    <scope>NUCLEOTIDE SEQUENCE [LARGE SCALE GENOMIC DNA]</scope>
    <source>
        <strain evidence="4 5">SB</strain>
    </source>
</reference>
<dbReference type="OrthoDB" id="7565172at2"/>
<evidence type="ECO:0000259" key="2">
    <source>
        <dbReference type="Pfam" id="PF26078"/>
    </source>
</evidence>
<feature type="domain" description="Baseplate J-like central" evidence="2">
    <location>
        <begin position="100"/>
        <end position="161"/>
    </location>
</feature>
<dbReference type="KEGG" id="sat:SYN_02285"/>
<dbReference type="STRING" id="56780.SYN_02285"/>
<comment type="similarity">
    <text evidence="1">Belongs to the Mu gp47/PBSX XkdT family.</text>
</comment>
<dbReference type="Pfam" id="PF26079">
    <property type="entry name" value="Baseplate_J_C"/>
    <property type="match status" value="1"/>
</dbReference>
<dbReference type="InterPro" id="IPR058530">
    <property type="entry name" value="Baseplate_J-like_C"/>
</dbReference>
<name>Q2LQT1_SYNAS</name>
<dbReference type="EMBL" id="CP000252">
    <property type="protein sequence ID" value="ABC76441.1"/>
    <property type="molecule type" value="Genomic_DNA"/>
</dbReference>
<accession>Q2LQT1</accession>
<organism evidence="4 5">
    <name type="scientific">Syntrophus aciditrophicus (strain SB)</name>
    <dbReference type="NCBI Taxonomy" id="56780"/>
    <lineage>
        <taxon>Bacteria</taxon>
        <taxon>Pseudomonadati</taxon>
        <taxon>Thermodesulfobacteriota</taxon>
        <taxon>Syntrophia</taxon>
        <taxon>Syntrophales</taxon>
        <taxon>Syntrophaceae</taxon>
        <taxon>Syntrophus</taxon>
    </lineage>
</organism>
<evidence type="ECO:0000313" key="5">
    <source>
        <dbReference type="Proteomes" id="UP000001933"/>
    </source>
</evidence>